<sequence length="151" mass="16103">MGCGMVPMMFPGVHQYMPPMGMGMGMGMGMDMGMNLPMVPFPTVLPSSALPTPAGSAHLGPRFPIPAFHMPPFPVLDASRIQATNQPSLASLASQNANHPQIPNFADPYQQYLGFHQTQVSHPQNQAVVHPGNIRPSCSKDAGNSENHQSG</sequence>
<evidence type="ECO:0000256" key="2">
    <source>
        <dbReference type="SAM" id="MobiDB-lite"/>
    </source>
</evidence>
<gene>
    <name evidence="3" type="ORF">ILEXP_LOCUS32518</name>
</gene>
<dbReference type="GO" id="GO:0003677">
    <property type="term" value="F:DNA binding"/>
    <property type="evidence" value="ECO:0007669"/>
    <property type="project" value="UniProtKB-KW"/>
</dbReference>
<proteinExistence type="predicted"/>
<accession>A0ABC8T2F1</accession>
<dbReference type="AlphaFoldDB" id="A0ABC8T2F1"/>
<feature type="region of interest" description="Disordered" evidence="2">
    <location>
        <begin position="126"/>
        <end position="151"/>
    </location>
</feature>
<protein>
    <submittedName>
        <fullName evidence="3">Uncharacterized protein</fullName>
    </submittedName>
</protein>
<dbReference type="InterPro" id="IPR031066">
    <property type="entry name" value="bHLH_ALC-like_plant"/>
</dbReference>
<dbReference type="PANTHER" id="PTHR45855:SF16">
    <property type="entry name" value="TRANSCRIPTION FACTOR PIF1"/>
    <property type="match status" value="1"/>
</dbReference>
<evidence type="ECO:0000313" key="3">
    <source>
        <dbReference type="EMBL" id="CAK9163472.1"/>
    </source>
</evidence>
<keyword evidence="1" id="KW-0238">DNA-binding</keyword>
<evidence type="ECO:0000256" key="1">
    <source>
        <dbReference type="ARBA" id="ARBA00023125"/>
    </source>
</evidence>
<keyword evidence="4" id="KW-1185">Reference proteome</keyword>
<organism evidence="3 4">
    <name type="scientific">Ilex paraguariensis</name>
    <name type="common">yerba mate</name>
    <dbReference type="NCBI Taxonomy" id="185542"/>
    <lineage>
        <taxon>Eukaryota</taxon>
        <taxon>Viridiplantae</taxon>
        <taxon>Streptophyta</taxon>
        <taxon>Embryophyta</taxon>
        <taxon>Tracheophyta</taxon>
        <taxon>Spermatophyta</taxon>
        <taxon>Magnoliopsida</taxon>
        <taxon>eudicotyledons</taxon>
        <taxon>Gunneridae</taxon>
        <taxon>Pentapetalae</taxon>
        <taxon>asterids</taxon>
        <taxon>campanulids</taxon>
        <taxon>Aquifoliales</taxon>
        <taxon>Aquifoliaceae</taxon>
        <taxon>Ilex</taxon>
    </lineage>
</organism>
<reference evidence="3 4" key="1">
    <citation type="submission" date="2024-02" db="EMBL/GenBank/DDBJ databases">
        <authorList>
            <person name="Vignale AGUSTIN F."/>
            <person name="Sosa J E."/>
            <person name="Modenutti C."/>
        </authorList>
    </citation>
    <scope>NUCLEOTIDE SEQUENCE [LARGE SCALE GENOMIC DNA]</scope>
</reference>
<dbReference type="PANTHER" id="PTHR45855">
    <property type="entry name" value="TRANSCRIPTION FACTOR PIF1-RELATED"/>
    <property type="match status" value="1"/>
</dbReference>
<comment type="caution">
    <text evidence="3">The sequence shown here is derived from an EMBL/GenBank/DDBJ whole genome shotgun (WGS) entry which is preliminary data.</text>
</comment>
<dbReference type="EMBL" id="CAUOFW020004036">
    <property type="protein sequence ID" value="CAK9163472.1"/>
    <property type="molecule type" value="Genomic_DNA"/>
</dbReference>
<name>A0ABC8T2F1_9AQUA</name>
<evidence type="ECO:0000313" key="4">
    <source>
        <dbReference type="Proteomes" id="UP001642360"/>
    </source>
</evidence>
<dbReference type="Proteomes" id="UP001642360">
    <property type="component" value="Unassembled WGS sequence"/>
</dbReference>
<feature type="compositionally biased region" description="Polar residues" evidence="2">
    <location>
        <begin position="142"/>
        <end position="151"/>
    </location>
</feature>